<evidence type="ECO:0000256" key="1">
    <source>
        <dbReference type="ARBA" id="ARBA00006611"/>
    </source>
</evidence>
<organism evidence="3 4">
    <name type="scientific">Acidithiobacillus thiooxidans ATCC 19377</name>
    <dbReference type="NCBI Taxonomy" id="637390"/>
    <lineage>
        <taxon>Bacteria</taxon>
        <taxon>Pseudomonadati</taxon>
        <taxon>Pseudomonadota</taxon>
        <taxon>Acidithiobacillia</taxon>
        <taxon>Acidithiobacillales</taxon>
        <taxon>Acidithiobacillaceae</taxon>
        <taxon>Acidithiobacillus</taxon>
    </lineage>
</organism>
<dbReference type="AlphaFoldDB" id="A0A5P9XTI5"/>
<dbReference type="KEGG" id="atx:GCD22_02483"/>
<name>A0A5P9XTI5_ACITH</name>
<comment type="similarity">
    <text evidence="1">Belongs to the GSP E family.</text>
</comment>
<evidence type="ECO:0000313" key="3">
    <source>
        <dbReference type="EMBL" id="QFX96673.1"/>
    </source>
</evidence>
<feature type="domain" description="Bacterial type II secretion system protein E" evidence="2">
    <location>
        <begin position="7"/>
        <end position="58"/>
    </location>
</feature>
<dbReference type="InterPro" id="IPR027417">
    <property type="entry name" value="P-loop_NTPase"/>
</dbReference>
<dbReference type="Pfam" id="PF00437">
    <property type="entry name" value="T2SSE"/>
    <property type="match status" value="1"/>
</dbReference>
<evidence type="ECO:0000259" key="2">
    <source>
        <dbReference type="Pfam" id="PF00437"/>
    </source>
</evidence>
<protein>
    <recommendedName>
        <fullName evidence="2">Bacterial type II secretion system protein E domain-containing protein</fullName>
    </recommendedName>
</protein>
<accession>A0A5P9XTI5</accession>
<dbReference type="GeneID" id="60696748"/>
<reference evidence="3 4" key="1">
    <citation type="submission" date="2019-10" db="EMBL/GenBank/DDBJ databases">
        <authorList>
            <person name="Wang R."/>
        </authorList>
    </citation>
    <scope>NUCLEOTIDE SEQUENCE [LARGE SCALE GENOMIC DNA]</scope>
    <source>
        <strain evidence="3 4">ATCC 19377</strain>
    </source>
</reference>
<dbReference type="Proteomes" id="UP000363590">
    <property type="component" value="Chromosome"/>
</dbReference>
<dbReference type="EMBL" id="CP045571">
    <property type="protein sequence ID" value="QFX96673.1"/>
    <property type="molecule type" value="Genomic_DNA"/>
</dbReference>
<evidence type="ECO:0000313" key="4">
    <source>
        <dbReference type="Proteomes" id="UP000363590"/>
    </source>
</evidence>
<gene>
    <name evidence="3" type="ORF">GCD22_02483</name>
</gene>
<sequence length="64" mass="6825">MKSSEKIEDMTADVFAEGLRKALRTDPDCIFLGEIREAGGVLVPLAANGTTVHTVFHTANKGGH</sequence>
<dbReference type="RefSeq" id="WP_031568835.1">
    <property type="nucleotide sequence ID" value="NZ_CP045571.1"/>
</dbReference>
<dbReference type="Gene3D" id="3.40.50.300">
    <property type="entry name" value="P-loop containing nucleotide triphosphate hydrolases"/>
    <property type="match status" value="1"/>
</dbReference>
<dbReference type="InterPro" id="IPR001482">
    <property type="entry name" value="T2SS/T4SS_dom"/>
</dbReference>
<proteinExistence type="inferred from homology"/>